<evidence type="ECO:0000313" key="2">
    <source>
        <dbReference type="EMBL" id="APA05425.1"/>
    </source>
</evidence>
<proteinExistence type="predicted"/>
<protein>
    <submittedName>
        <fullName evidence="2">Uncharacterized protein</fullName>
    </submittedName>
</protein>
<accession>A0A1D9PRR6</accession>
<dbReference type="VEuPathDB" id="FungiDB:sscle_01g001950"/>
<evidence type="ECO:0000256" key="1">
    <source>
        <dbReference type="SAM" id="Phobius"/>
    </source>
</evidence>
<keyword evidence="1" id="KW-0812">Transmembrane</keyword>
<dbReference type="EMBL" id="CP017814">
    <property type="protein sequence ID" value="APA05425.1"/>
    <property type="molecule type" value="Genomic_DNA"/>
</dbReference>
<dbReference type="OrthoDB" id="3547166at2759"/>
<dbReference type="AlphaFoldDB" id="A0A1D9PRR6"/>
<reference evidence="3" key="1">
    <citation type="journal article" date="2017" name="Genome Biol. Evol.">
        <title>The complete genome sequence of the phytopathogenic fungus Sclerotinia sclerotiorum reveals insights into the genome architecture of broad host range pathogens.</title>
        <authorList>
            <person name="Derbyshire M."/>
            <person name="Denton-Giles M."/>
            <person name="Hegedus D."/>
            <person name="Seifbarghy S."/>
            <person name="Rollins J."/>
            <person name="van Kan J."/>
            <person name="Seidl M.F."/>
            <person name="Faino L."/>
            <person name="Mbengue M."/>
            <person name="Navaud O."/>
            <person name="Raffaele S."/>
            <person name="Hammond-Kosack K."/>
            <person name="Heard S."/>
            <person name="Oliver R."/>
        </authorList>
    </citation>
    <scope>NUCLEOTIDE SEQUENCE [LARGE SCALE GENOMIC DNA]</scope>
    <source>
        <strain evidence="3">ATCC 18683 / 1980 / Ss-1</strain>
    </source>
</reference>
<evidence type="ECO:0000313" key="3">
    <source>
        <dbReference type="Proteomes" id="UP000177798"/>
    </source>
</evidence>
<feature type="transmembrane region" description="Helical" evidence="1">
    <location>
        <begin position="135"/>
        <end position="154"/>
    </location>
</feature>
<organism evidence="2 3">
    <name type="scientific">Sclerotinia sclerotiorum (strain ATCC 18683 / 1980 / Ss-1)</name>
    <name type="common">White mold</name>
    <name type="synonym">Whetzelinia sclerotiorum</name>
    <dbReference type="NCBI Taxonomy" id="665079"/>
    <lineage>
        <taxon>Eukaryota</taxon>
        <taxon>Fungi</taxon>
        <taxon>Dikarya</taxon>
        <taxon>Ascomycota</taxon>
        <taxon>Pezizomycotina</taxon>
        <taxon>Leotiomycetes</taxon>
        <taxon>Helotiales</taxon>
        <taxon>Sclerotiniaceae</taxon>
        <taxon>Sclerotinia</taxon>
    </lineage>
</organism>
<keyword evidence="1" id="KW-0472">Membrane</keyword>
<sequence length="179" mass="20859">MDSDSEYYDLFLRFARSKKQVIRKPLSKFKNMENGDSIQISLLSAPTLYEHKSTSQNHWDVISEWSRLSEGRDGTRDSQQENIGEVENDHDHLISKGGKYLQVQDDVRETGRKTELKFPQFRRGIRNIMFQRRKIVTCIIIFSLVLLSLIPSSAVDLLEYGQYLFEDLLILLIFLIDGL</sequence>
<keyword evidence="1" id="KW-1133">Transmembrane helix</keyword>
<dbReference type="Proteomes" id="UP000177798">
    <property type="component" value="Chromosome 1"/>
</dbReference>
<name>A0A1D9PRR6_SCLS1</name>
<gene>
    <name evidence="2" type="ORF">sscle_01g001950</name>
</gene>